<reference evidence="3" key="1">
    <citation type="journal article" date="2020" name="mSystems">
        <title>Genome- and Community-Level Interaction Insights into Carbon Utilization and Element Cycling Functions of Hydrothermarchaeota in Hydrothermal Sediment.</title>
        <authorList>
            <person name="Zhou Z."/>
            <person name="Liu Y."/>
            <person name="Xu W."/>
            <person name="Pan J."/>
            <person name="Luo Z.H."/>
            <person name="Li M."/>
        </authorList>
    </citation>
    <scope>NUCLEOTIDE SEQUENCE [LARGE SCALE GENOMIC DNA]</scope>
    <source>
        <strain evidence="3">HyVt-443</strain>
    </source>
</reference>
<sequence length="226" mass="24237">MDPIQTIALTLGSAWASGINLYATVLVLGYLGSSGDVTLPPQLQILTHPLVIGAAGLMYLIEFFADKIPGVDTGWDLLHTFIRIPAGALLAAAAAQGLEVSQGAELAAMLVGGGIAATSHATKTGTRMLINSSPEPVSNWTASIGEDLTVIGGLWASLHYPWAFVTALVLFLLLAAWLLPKLWRLLKRGFGAVGRYVRRRRLERDGRLPAAPARDDILRALYRDEE</sequence>
<name>A0A831RJU6_9GAMM</name>
<feature type="transmembrane region" description="Helical" evidence="1">
    <location>
        <begin position="43"/>
        <end position="65"/>
    </location>
</feature>
<evidence type="ECO:0000313" key="3">
    <source>
        <dbReference type="EMBL" id="HEB95875.1"/>
    </source>
</evidence>
<evidence type="ECO:0000259" key="2">
    <source>
        <dbReference type="Pfam" id="PF13548"/>
    </source>
</evidence>
<dbReference type="Proteomes" id="UP000886251">
    <property type="component" value="Unassembled WGS sequence"/>
</dbReference>
<gene>
    <name evidence="3" type="ORF">ENI96_05535</name>
</gene>
<feature type="transmembrane region" description="Helical" evidence="1">
    <location>
        <begin position="7"/>
        <end position="31"/>
    </location>
</feature>
<dbReference type="Pfam" id="PF13548">
    <property type="entry name" value="DUF4126"/>
    <property type="match status" value="1"/>
</dbReference>
<accession>A0A831RJU6</accession>
<protein>
    <submittedName>
        <fullName evidence="3">DUF4126 domain-containing protein</fullName>
    </submittedName>
</protein>
<feature type="domain" description="DUF4126" evidence="2">
    <location>
        <begin position="7"/>
        <end position="181"/>
    </location>
</feature>
<keyword evidence="1" id="KW-0472">Membrane</keyword>
<dbReference type="EMBL" id="DRKP01000062">
    <property type="protein sequence ID" value="HEB95875.1"/>
    <property type="molecule type" value="Genomic_DNA"/>
</dbReference>
<comment type="caution">
    <text evidence="3">The sequence shown here is derived from an EMBL/GenBank/DDBJ whole genome shotgun (WGS) entry which is preliminary data.</text>
</comment>
<proteinExistence type="predicted"/>
<organism evidence="3">
    <name type="scientific">Sedimenticola thiotaurini</name>
    <dbReference type="NCBI Taxonomy" id="1543721"/>
    <lineage>
        <taxon>Bacteria</taxon>
        <taxon>Pseudomonadati</taxon>
        <taxon>Pseudomonadota</taxon>
        <taxon>Gammaproteobacteria</taxon>
        <taxon>Chromatiales</taxon>
        <taxon>Sedimenticolaceae</taxon>
        <taxon>Sedimenticola</taxon>
    </lineage>
</organism>
<feature type="transmembrane region" description="Helical" evidence="1">
    <location>
        <begin position="160"/>
        <end position="179"/>
    </location>
</feature>
<dbReference type="InterPro" id="IPR025196">
    <property type="entry name" value="DUF4126"/>
</dbReference>
<keyword evidence="1" id="KW-1133">Transmembrane helix</keyword>
<keyword evidence="1" id="KW-0812">Transmembrane</keyword>
<evidence type="ECO:0000256" key="1">
    <source>
        <dbReference type="SAM" id="Phobius"/>
    </source>
</evidence>
<dbReference type="AlphaFoldDB" id="A0A831RJU6"/>